<dbReference type="InterPro" id="IPR034291">
    <property type="entry name" value="TMP_synthase"/>
</dbReference>
<dbReference type="UniPathway" id="UPA00060">
    <property type="reaction ID" value="UER00141"/>
</dbReference>
<evidence type="ECO:0000256" key="5">
    <source>
        <dbReference type="ARBA" id="ARBA00022723"/>
    </source>
</evidence>
<protein>
    <recommendedName>
        <fullName evidence="3">thiamine phosphate synthase</fullName>
        <ecNumber evidence="3">2.5.1.3</ecNumber>
    </recommendedName>
</protein>
<dbReference type="Pfam" id="PF02581">
    <property type="entry name" value="TMP-TENI"/>
    <property type="match status" value="1"/>
</dbReference>
<dbReference type="InterPro" id="IPR036206">
    <property type="entry name" value="ThiamineP_synth_sf"/>
</dbReference>
<dbReference type="GO" id="GO:0009229">
    <property type="term" value="P:thiamine diphosphate biosynthetic process"/>
    <property type="evidence" value="ECO:0007669"/>
    <property type="project" value="UniProtKB-UniPathway"/>
</dbReference>
<dbReference type="CDD" id="cd00564">
    <property type="entry name" value="TMP_TenI"/>
    <property type="match status" value="1"/>
</dbReference>
<evidence type="ECO:0000256" key="10">
    <source>
        <dbReference type="ARBA" id="ARBA00047883"/>
    </source>
</evidence>
<dbReference type="GO" id="GO:0005737">
    <property type="term" value="C:cytoplasm"/>
    <property type="evidence" value="ECO:0007669"/>
    <property type="project" value="TreeGrafter"/>
</dbReference>
<comment type="catalytic activity">
    <reaction evidence="10">
        <text>2-[(2R,5Z)-2-carboxy-4-methylthiazol-5(2H)-ylidene]ethyl phosphate + 4-amino-2-methyl-5-(diphosphooxymethyl)pyrimidine + 2 H(+) = thiamine phosphate + CO2 + diphosphate</text>
        <dbReference type="Rhea" id="RHEA:47844"/>
        <dbReference type="ChEBI" id="CHEBI:15378"/>
        <dbReference type="ChEBI" id="CHEBI:16526"/>
        <dbReference type="ChEBI" id="CHEBI:33019"/>
        <dbReference type="ChEBI" id="CHEBI:37575"/>
        <dbReference type="ChEBI" id="CHEBI:57841"/>
        <dbReference type="ChEBI" id="CHEBI:62899"/>
        <dbReference type="EC" id="2.5.1.3"/>
    </reaction>
</comment>
<evidence type="ECO:0000256" key="6">
    <source>
        <dbReference type="ARBA" id="ARBA00022842"/>
    </source>
</evidence>
<dbReference type="EC" id="2.5.1.3" evidence="3"/>
<evidence type="ECO:0000313" key="12">
    <source>
        <dbReference type="EMBL" id="KUG22275.1"/>
    </source>
</evidence>
<dbReference type="GO" id="GO:0009228">
    <property type="term" value="P:thiamine biosynthetic process"/>
    <property type="evidence" value="ECO:0007669"/>
    <property type="project" value="UniProtKB-KW"/>
</dbReference>
<dbReference type="NCBIfam" id="TIGR00693">
    <property type="entry name" value="thiE"/>
    <property type="match status" value="1"/>
</dbReference>
<dbReference type="InterPro" id="IPR022998">
    <property type="entry name" value="ThiamineP_synth_TenI"/>
</dbReference>
<dbReference type="AlphaFoldDB" id="A0A0W8FPP8"/>
<keyword evidence="5" id="KW-0479">Metal-binding</keyword>
<comment type="catalytic activity">
    <reaction evidence="9">
        <text>2-(2-carboxy-4-methylthiazol-5-yl)ethyl phosphate + 4-amino-2-methyl-5-(diphosphooxymethyl)pyrimidine + 2 H(+) = thiamine phosphate + CO2 + diphosphate</text>
        <dbReference type="Rhea" id="RHEA:47848"/>
        <dbReference type="ChEBI" id="CHEBI:15378"/>
        <dbReference type="ChEBI" id="CHEBI:16526"/>
        <dbReference type="ChEBI" id="CHEBI:33019"/>
        <dbReference type="ChEBI" id="CHEBI:37575"/>
        <dbReference type="ChEBI" id="CHEBI:57841"/>
        <dbReference type="ChEBI" id="CHEBI:62890"/>
        <dbReference type="EC" id="2.5.1.3"/>
    </reaction>
</comment>
<comment type="cofactor">
    <cofactor evidence="1">
        <name>Mg(2+)</name>
        <dbReference type="ChEBI" id="CHEBI:18420"/>
    </cofactor>
</comment>
<keyword evidence="6" id="KW-0460">Magnesium</keyword>
<accession>A0A0W8FPP8</accession>
<evidence type="ECO:0000256" key="4">
    <source>
        <dbReference type="ARBA" id="ARBA00022679"/>
    </source>
</evidence>
<dbReference type="HAMAP" id="MF_00097">
    <property type="entry name" value="TMP_synthase"/>
    <property type="match status" value="1"/>
</dbReference>
<dbReference type="Gene3D" id="3.20.20.70">
    <property type="entry name" value="Aldolase class I"/>
    <property type="match status" value="1"/>
</dbReference>
<proteinExistence type="inferred from homology"/>
<gene>
    <name evidence="12" type="ORF">ASZ90_007954</name>
</gene>
<comment type="caution">
    <text evidence="12">The sequence shown here is derived from an EMBL/GenBank/DDBJ whole genome shotgun (WGS) entry which is preliminary data.</text>
</comment>
<dbReference type="PANTHER" id="PTHR20857:SF15">
    <property type="entry name" value="THIAMINE-PHOSPHATE SYNTHASE"/>
    <property type="match status" value="1"/>
</dbReference>
<evidence type="ECO:0000256" key="9">
    <source>
        <dbReference type="ARBA" id="ARBA00047851"/>
    </source>
</evidence>
<evidence type="ECO:0000256" key="7">
    <source>
        <dbReference type="ARBA" id="ARBA00022977"/>
    </source>
</evidence>
<keyword evidence="7" id="KW-0784">Thiamine biosynthesis</keyword>
<dbReference type="SUPFAM" id="SSF51391">
    <property type="entry name" value="Thiamin phosphate synthase"/>
    <property type="match status" value="1"/>
</dbReference>
<sequence>MEAGLPAVQLRYKGHDEHEHFALAHALRQITKGTGTLFIINDRPDIALASQADGVHMGQGDLPAAEARKLIGPAMLLGLSTHNQEQVAAANDAPVDYIGFGPLFATNSKEQPDPVTGPDALKAALAVSRHPVVAIGGLNLKRIRQLQPRPHNAAVISAVSEALDPLAAMRAIHDACLDRKS</sequence>
<dbReference type="InterPro" id="IPR013785">
    <property type="entry name" value="Aldolase_TIM"/>
</dbReference>
<evidence type="ECO:0000259" key="11">
    <source>
        <dbReference type="Pfam" id="PF02581"/>
    </source>
</evidence>
<comment type="pathway">
    <text evidence="2">Cofactor biosynthesis; thiamine diphosphate biosynthesis; thiamine phosphate from 4-amino-2-methyl-5-diphosphomethylpyrimidine and 4-methyl-5-(2-phosphoethyl)-thiazole: step 1/1.</text>
</comment>
<dbReference type="PANTHER" id="PTHR20857">
    <property type="entry name" value="THIAMINE-PHOSPHATE PYROPHOSPHORYLASE"/>
    <property type="match status" value="1"/>
</dbReference>
<evidence type="ECO:0000256" key="2">
    <source>
        <dbReference type="ARBA" id="ARBA00005165"/>
    </source>
</evidence>
<organism evidence="12">
    <name type="scientific">hydrocarbon metagenome</name>
    <dbReference type="NCBI Taxonomy" id="938273"/>
    <lineage>
        <taxon>unclassified sequences</taxon>
        <taxon>metagenomes</taxon>
        <taxon>ecological metagenomes</taxon>
    </lineage>
</organism>
<keyword evidence="4 12" id="KW-0808">Transferase</keyword>
<evidence type="ECO:0000256" key="3">
    <source>
        <dbReference type="ARBA" id="ARBA00012830"/>
    </source>
</evidence>
<evidence type="ECO:0000256" key="1">
    <source>
        <dbReference type="ARBA" id="ARBA00001946"/>
    </source>
</evidence>
<dbReference type="EMBL" id="LNQE01000976">
    <property type="protein sequence ID" value="KUG22275.1"/>
    <property type="molecule type" value="Genomic_DNA"/>
</dbReference>
<name>A0A0W8FPP8_9ZZZZ</name>
<dbReference type="GO" id="GO:0004789">
    <property type="term" value="F:thiamine-phosphate diphosphorylase activity"/>
    <property type="evidence" value="ECO:0007669"/>
    <property type="project" value="UniProtKB-EC"/>
</dbReference>
<reference evidence="12" key="1">
    <citation type="journal article" date="2015" name="Proc. Natl. Acad. Sci. U.S.A.">
        <title>Networks of energetic and metabolic interactions define dynamics in microbial communities.</title>
        <authorList>
            <person name="Embree M."/>
            <person name="Liu J.K."/>
            <person name="Al-Bassam M.M."/>
            <person name="Zengler K."/>
        </authorList>
    </citation>
    <scope>NUCLEOTIDE SEQUENCE</scope>
</reference>
<feature type="domain" description="Thiamine phosphate synthase/TenI" evidence="11">
    <location>
        <begin position="2"/>
        <end position="158"/>
    </location>
</feature>
<evidence type="ECO:0000256" key="8">
    <source>
        <dbReference type="ARBA" id="ARBA00047334"/>
    </source>
</evidence>
<dbReference type="GO" id="GO:0046872">
    <property type="term" value="F:metal ion binding"/>
    <property type="evidence" value="ECO:0007669"/>
    <property type="project" value="UniProtKB-KW"/>
</dbReference>
<comment type="catalytic activity">
    <reaction evidence="8">
        <text>4-methyl-5-(2-phosphooxyethyl)-thiazole + 4-amino-2-methyl-5-(diphosphooxymethyl)pyrimidine + H(+) = thiamine phosphate + diphosphate</text>
        <dbReference type="Rhea" id="RHEA:22328"/>
        <dbReference type="ChEBI" id="CHEBI:15378"/>
        <dbReference type="ChEBI" id="CHEBI:33019"/>
        <dbReference type="ChEBI" id="CHEBI:37575"/>
        <dbReference type="ChEBI" id="CHEBI:57841"/>
        <dbReference type="ChEBI" id="CHEBI:58296"/>
        <dbReference type="EC" id="2.5.1.3"/>
    </reaction>
</comment>